<reference evidence="9" key="1">
    <citation type="submission" date="2023-05" db="EMBL/GenBank/DDBJ databases">
        <title>High-quality long-read genome of Scophthalmus maximus.</title>
        <authorList>
            <person name="Lien S."/>
            <person name="Martinez P."/>
        </authorList>
    </citation>
    <scope>NUCLEOTIDE SEQUENCE [LARGE SCALE GENOMIC DNA]</scope>
</reference>
<reference evidence="9" key="2">
    <citation type="submission" date="2025-08" db="UniProtKB">
        <authorList>
            <consortium name="Ensembl"/>
        </authorList>
    </citation>
    <scope>IDENTIFICATION</scope>
</reference>
<keyword evidence="5 8" id="KW-0732">Signal</keyword>
<evidence type="ECO:0000256" key="3">
    <source>
        <dbReference type="ARBA" id="ARBA00022525"/>
    </source>
</evidence>
<dbReference type="GeneTree" id="ENSGT00940000176912"/>
<sequence>MDNWKIQLVVVTFCTLLQTNQGLSSSVEEGRGLSRDWQDESVTQTQMETDKTHLIATLMKRSKALRFYGLMGKRSGVKKPFQVNRRNKGETFVGLMGRSISSGESLTRINPPATTTGIDVSEEPHKQGSSEEWIQILY</sequence>
<dbReference type="OrthoDB" id="9538060at2759"/>
<dbReference type="RefSeq" id="XP_035469291.2">
    <property type="nucleotide sequence ID" value="XM_035613398.2"/>
</dbReference>
<evidence type="ECO:0000256" key="4">
    <source>
        <dbReference type="ARBA" id="ARBA00022685"/>
    </source>
</evidence>
<gene>
    <name evidence="9" type="primary">si:ch211-131k2.2</name>
</gene>
<evidence type="ECO:0000256" key="7">
    <source>
        <dbReference type="SAM" id="MobiDB-lite"/>
    </source>
</evidence>
<keyword evidence="4" id="KW-0165">Cleavage on pair of basic residues</keyword>
<feature type="chain" id="PRO_5034518221" evidence="8">
    <location>
        <begin position="23"/>
        <end position="138"/>
    </location>
</feature>
<dbReference type="Ensembl" id="ENSSMAT00000018535.2">
    <property type="protein sequence ID" value="ENSSMAP00000018309.1"/>
    <property type="gene ID" value="ENSSMAG00000011204.2"/>
</dbReference>
<keyword evidence="6" id="KW-0027">Amidation</keyword>
<accession>A0A8D3AHE8</accession>
<comment type="similarity">
    <text evidence="2">Belongs to the tachykinin family.</text>
</comment>
<comment type="subcellular location">
    <subcellularLocation>
        <location evidence="1">Secreted</location>
    </subcellularLocation>
</comment>
<dbReference type="KEGG" id="smau:118287828"/>
<evidence type="ECO:0000256" key="8">
    <source>
        <dbReference type="SAM" id="SignalP"/>
    </source>
</evidence>
<evidence type="ECO:0000256" key="6">
    <source>
        <dbReference type="ARBA" id="ARBA00022815"/>
    </source>
</evidence>
<dbReference type="PANTHER" id="PTHR11250:SF5">
    <property type="entry name" value="PROTACHYKININ-1-LIKE ISOFORM X1-RELATED"/>
    <property type="match status" value="1"/>
</dbReference>
<proteinExistence type="inferred from homology"/>
<dbReference type="GO" id="GO:0005576">
    <property type="term" value="C:extracellular region"/>
    <property type="evidence" value="ECO:0007669"/>
    <property type="project" value="UniProtKB-SubCell"/>
</dbReference>
<dbReference type="PROSITE" id="PS00267">
    <property type="entry name" value="TACHYKININ"/>
    <property type="match status" value="2"/>
</dbReference>
<protein>
    <submittedName>
        <fullName evidence="9">Uncharacterized protein</fullName>
    </submittedName>
</protein>
<dbReference type="InterPro" id="IPR013055">
    <property type="entry name" value="Tachy_Neuro_lke_CS"/>
</dbReference>
<evidence type="ECO:0000256" key="2">
    <source>
        <dbReference type="ARBA" id="ARBA00007518"/>
    </source>
</evidence>
<organism evidence="9 10">
    <name type="scientific">Scophthalmus maximus</name>
    <name type="common">Turbot</name>
    <name type="synonym">Psetta maxima</name>
    <dbReference type="NCBI Taxonomy" id="52904"/>
    <lineage>
        <taxon>Eukaryota</taxon>
        <taxon>Metazoa</taxon>
        <taxon>Chordata</taxon>
        <taxon>Craniata</taxon>
        <taxon>Vertebrata</taxon>
        <taxon>Euteleostomi</taxon>
        <taxon>Actinopterygii</taxon>
        <taxon>Neopterygii</taxon>
        <taxon>Teleostei</taxon>
        <taxon>Neoteleostei</taxon>
        <taxon>Acanthomorphata</taxon>
        <taxon>Carangaria</taxon>
        <taxon>Pleuronectiformes</taxon>
        <taxon>Pleuronectoidei</taxon>
        <taxon>Scophthalmidae</taxon>
        <taxon>Scophthalmus</taxon>
    </lineage>
</organism>
<dbReference type="PANTHER" id="PTHR11250">
    <property type="entry name" value="TACHYKININ"/>
    <property type="match status" value="1"/>
</dbReference>
<feature type="signal peptide" evidence="8">
    <location>
        <begin position="1"/>
        <end position="22"/>
    </location>
</feature>
<dbReference type="OMA" id="WKIQLVV"/>
<evidence type="ECO:0000256" key="1">
    <source>
        <dbReference type="ARBA" id="ARBA00004613"/>
    </source>
</evidence>
<dbReference type="Proteomes" id="UP000694558">
    <property type="component" value="Chromosome 18"/>
</dbReference>
<evidence type="ECO:0000313" key="10">
    <source>
        <dbReference type="Proteomes" id="UP000694558"/>
    </source>
</evidence>
<evidence type="ECO:0000256" key="5">
    <source>
        <dbReference type="ARBA" id="ARBA00022729"/>
    </source>
</evidence>
<evidence type="ECO:0000313" key="9">
    <source>
        <dbReference type="Ensembl" id="ENSSMAP00000018309.1"/>
    </source>
</evidence>
<keyword evidence="3" id="KW-0964">Secreted</keyword>
<feature type="compositionally biased region" description="Polar residues" evidence="7">
    <location>
        <begin position="103"/>
        <end position="118"/>
    </location>
</feature>
<feature type="region of interest" description="Disordered" evidence="7">
    <location>
        <begin position="103"/>
        <end position="129"/>
    </location>
</feature>
<name>A0A8D3AHE8_SCOMX</name>
<dbReference type="AlphaFoldDB" id="A0A8D3AHE8"/>
<dbReference type="GeneID" id="118287828"/>